<dbReference type="OrthoDB" id="9769691at2"/>
<keyword evidence="3 6" id="KW-0378">Hydrolase</keyword>
<organism evidence="9 10">
    <name type="scientific">Desemzia incerta</name>
    <dbReference type="NCBI Taxonomy" id="82801"/>
    <lineage>
        <taxon>Bacteria</taxon>
        <taxon>Bacillati</taxon>
        <taxon>Bacillota</taxon>
        <taxon>Bacilli</taxon>
        <taxon>Lactobacillales</taxon>
        <taxon>Carnobacteriaceae</taxon>
        <taxon>Desemzia</taxon>
    </lineage>
</organism>
<dbReference type="InterPro" id="IPR001333">
    <property type="entry name" value="Peptidase_M32_Taq"/>
</dbReference>
<gene>
    <name evidence="9" type="ORF">SAMN04488506_0757</name>
</gene>
<dbReference type="PANTHER" id="PTHR34217">
    <property type="entry name" value="METAL-DEPENDENT CARBOXYPEPTIDASE"/>
    <property type="match status" value="1"/>
</dbReference>
<dbReference type="GO" id="GO:0006508">
    <property type="term" value="P:proteolysis"/>
    <property type="evidence" value="ECO:0007669"/>
    <property type="project" value="UniProtKB-KW"/>
</dbReference>
<reference evidence="9 10" key="1">
    <citation type="submission" date="2016-10" db="EMBL/GenBank/DDBJ databases">
        <authorList>
            <person name="de Groot N.N."/>
        </authorList>
    </citation>
    <scope>NUCLEOTIDE SEQUENCE [LARGE SCALE GENOMIC DNA]</scope>
    <source>
        <strain evidence="9 10">DSM 20581</strain>
    </source>
</reference>
<dbReference type="GO" id="GO:0004181">
    <property type="term" value="F:metallocarboxypeptidase activity"/>
    <property type="evidence" value="ECO:0007669"/>
    <property type="project" value="InterPro"/>
</dbReference>
<evidence type="ECO:0000256" key="2">
    <source>
        <dbReference type="ARBA" id="ARBA00022723"/>
    </source>
</evidence>
<accession>A0A1I5W435</accession>
<keyword evidence="10" id="KW-1185">Reference proteome</keyword>
<dbReference type="Gene3D" id="1.10.1370.20">
    <property type="entry name" value="Oligoendopeptidase f, C-terminal domain"/>
    <property type="match status" value="1"/>
</dbReference>
<keyword evidence="4 6" id="KW-0862">Zinc</keyword>
<dbReference type="GO" id="GO:0004222">
    <property type="term" value="F:metalloendopeptidase activity"/>
    <property type="evidence" value="ECO:0007669"/>
    <property type="project" value="InterPro"/>
</dbReference>
<evidence type="ECO:0000259" key="7">
    <source>
        <dbReference type="Pfam" id="PF01432"/>
    </source>
</evidence>
<dbReference type="AlphaFoldDB" id="A0A1I5W435"/>
<dbReference type="Proteomes" id="UP000199136">
    <property type="component" value="Unassembled WGS sequence"/>
</dbReference>
<keyword evidence="2 6" id="KW-0479">Metal-binding</keyword>
<comment type="similarity">
    <text evidence="6">Belongs to the peptidase M3 family.</text>
</comment>
<dbReference type="CDD" id="cd09607">
    <property type="entry name" value="M3B_PepF"/>
    <property type="match status" value="1"/>
</dbReference>
<evidence type="ECO:0000259" key="8">
    <source>
        <dbReference type="Pfam" id="PF08439"/>
    </source>
</evidence>
<dbReference type="InterPro" id="IPR042088">
    <property type="entry name" value="OligoPept_F_C"/>
</dbReference>
<keyword evidence="5 6" id="KW-0482">Metalloprotease</keyword>
<dbReference type="SUPFAM" id="SSF55486">
    <property type="entry name" value="Metalloproteases ('zincins'), catalytic domain"/>
    <property type="match status" value="1"/>
</dbReference>
<dbReference type="EMBL" id="FOXW01000002">
    <property type="protein sequence ID" value="SFQ14485.1"/>
    <property type="molecule type" value="Genomic_DNA"/>
</dbReference>
<evidence type="ECO:0000256" key="3">
    <source>
        <dbReference type="ARBA" id="ARBA00022801"/>
    </source>
</evidence>
<feature type="domain" description="Peptidase M3A/M3B catalytic" evidence="7">
    <location>
        <begin position="202"/>
        <end position="585"/>
    </location>
</feature>
<dbReference type="STRING" id="82801.SAMN04488506_0757"/>
<dbReference type="Pfam" id="PF01432">
    <property type="entry name" value="Peptidase_M3"/>
    <property type="match status" value="1"/>
</dbReference>
<dbReference type="Gene3D" id="1.20.140.70">
    <property type="entry name" value="Oligopeptidase f, N-terminal domain"/>
    <property type="match status" value="1"/>
</dbReference>
<dbReference type="InterPro" id="IPR001567">
    <property type="entry name" value="Pept_M3A_M3B_dom"/>
</dbReference>
<sequence>MKYNINWDMDSVFPGGSTSPQLQKKLDTMEKQLTTFSDNVSHWNWQQDSPTYTEFAAILELQEILSFGLSEAATFIRGLISADVTDKQAGAVYGKIMEIRSSFSTILTILTKKTVAVPDKEWKNLLSQAPFSEVRFVLDEDRTAGKDLLSEEEEALINSLSLDGFNGWGDHYNTIVSTIEIPFTEKDGTTTLLSAGQAQNKMGSDPNDAVRQQIFAEWEKAWSEKSSVFSDTLNHLAGFRLTNYKLHGVTNFMKRPLEYNRMTEATLDTMWQTINKNKQPIVDYLNRKAALLGKEKLSWVDVEAPILLGDYQPQRYPFDEGADFIVANFRKFSSKMADFAQHAFDNSWIEAENRSGKRPGGYCANLPESGESRIFMTYAESPNEVSTLAHELGHAFHSHVMRELPALNRGYAMNVAETASTFAELIISDATVQEAQSEEERINLLDNKIQRSATMFMNIQARFLFESRFYEERKKGIVTENRLNELMEAAQKEAFEDSLSSYHPTFWASKLHFFNTGVPFYNFPYTFGYLFSMGIYAKSIEQGSDFEEQYISLLKDTGSMTSENLALKHLNIDLTQPDFWQNGINLIHQDIQTFIDLTQKYIN</sequence>
<dbReference type="InterPro" id="IPR013647">
    <property type="entry name" value="OligopepF_N_dom"/>
</dbReference>
<evidence type="ECO:0000313" key="9">
    <source>
        <dbReference type="EMBL" id="SFQ14485.1"/>
    </source>
</evidence>
<comment type="cofactor">
    <cofactor evidence="6">
        <name>Zn(2+)</name>
        <dbReference type="ChEBI" id="CHEBI:29105"/>
    </cofactor>
    <text evidence="6">Binds 1 zinc ion.</text>
</comment>
<proteinExistence type="inferred from homology"/>
<protein>
    <submittedName>
        <fullName evidence="9">Oligoendopeptidase, pepF/M3 family</fullName>
    </submittedName>
</protein>
<feature type="domain" description="Oligopeptidase F N-terminal" evidence="8">
    <location>
        <begin position="116"/>
        <end position="179"/>
    </location>
</feature>
<dbReference type="NCBIfam" id="TIGR02290">
    <property type="entry name" value="M3_fam_3"/>
    <property type="match status" value="1"/>
</dbReference>
<dbReference type="RefSeq" id="WP_092479815.1">
    <property type="nucleotide sequence ID" value="NZ_FOXW01000002.1"/>
</dbReference>
<dbReference type="PANTHER" id="PTHR34217:SF1">
    <property type="entry name" value="CARBOXYPEPTIDASE 1"/>
    <property type="match status" value="1"/>
</dbReference>
<dbReference type="InterPro" id="IPR034006">
    <property type="entry name" value="M3B_PepF_2"/>
</dbReference>
<evidence type="ECO:0000256" key="1">
    <source>
        <dbReference type="ARBA" id="ARBA00022670"/>
    </source>
</evidence>
<dbReference type="InterPro" id="IPR011977">
    <property type="entry name" value="Pept_M3B_clade3"/>
</dbReference>
<keyword evidence="1 6" id="KW-0645">Protease</keyword>
<dbReference type="Pfam" id="PF08439">
    <property type="entry name" value="Peptidase_M3_N"/>
    <property type="match status" value="1"/>
</dbReference>
<dbReference type="GO" id="GO:0046872">
    <property type="term" value="F:metal ion binding"/>
    <property type="evidence" value="ECO:0007669"/>
    <property type="project" value="UniProtKB-UniRule"/>
</dbReference>
<evidence type="ECO:0000256" key="4">
    <source>
        <dbReference type="ARBA" id="ARBA00022833"/>
    </source>
</evidence>
<evidence type="ECO:0000256" key="5">
    <source>
        <dbReference type="ARBA" id="ARBA00023049"/>
    </source>
</evidence>
<evidence type="ECO:0000256" key="6">
    <source>
        <dbReference type="RuleBase" id="RU003435"/>
    </source>
</evidence>
<name>A0A1I5W435_9LACT</name>
<evidence type="ECO:0000313" key="10">
    <source>
        <dbReference type="Proteomes" id="UP000199136"/>
    </source>
</evidence>